<dbReference type="InterPro" id="IPR046468">
    <property type="entry name" value="Spt20-like_SEP"/>
</dbReference>
<dbReference type="OrthoDB" id="1932706at2759"/>
<evidence type="ECO:0000256" key="1">
    <source>
        <dbReference type="ARBA" id="ARBA00009112"/>
    </source>
</evidence>
<comment type="similarity">
    <text evidence="1">Belongs to the SPT20 family.</text>
</comment>
<dbReference type="AlphaFoldDB" id="A0A9N9R928"/>
<evidence type="ECO:0000259" key="2">
    <source>
        <dbReference type="Pfam" id="PF12090"/>
    </source>
</evidence>
<evidence type="ECO:0000313" key="4">
    <source>
        <dbReference type="Proteomes" id="UP001153714"/>
    </source>
</evidence>
<reference evidence="3" key="2">
    <citation type="submission" date="2022-10" db="EMBL/GenBank/DDBJ databases">
        <authorList>
            <consortium name="ENA_rothamsted_submissions"/>
            <consortium name="culmorum"/>
            <person name="King R."/>
        </authorList>
    </citation>
    <scope>NUCLEOTIDE SEQUENCE</scope>
</reference>
<evidence type="ECO:0000313" key="3">
    <source>
        <dbReference type="EMBL" id="CAG9792023.1"/>
    </source>
</evidence>
<gene>
    <name evidence="3" type="ORF">DIATSA_LOCUS9597</name>
</gene>
<name>A0A9N9R928_9NEOP</name>
<feature type="domain" description="Spt20-like SEP" evidence="2">
    <location>
        <begin position="115"/>
        <end position="209"/>
    </location>
</feature>
<protein>
    <recommendedName>
        <fullName evidence="2">Spt20-like SEP domain-containing protein</fullName>
    </recommendedName>
</protein>
<dbReference type="GO" id="GO:0000124">
    <property type="term" value="C:SAGA complex"/>
    <property type="evidence" value="ECO:0007669"/>
    <property type="project" value="InterPro"/>
</dbReference>
<dbReference type="GO" id="GO:0003712">
    <property type="term" value="F:transcription coregulator activity"/>
    <property type="evidence" value="ECO:0007669"/>
    <property type="project" value="InterPro"/>
</dbReference>
<dbReference type="PANTHER" id="PTHR13526:SF8">
    <property type="entry name" value="TRANSCRIPTION FACTOR SPT20 HOMOLOG"/>
    <property type="match status" value="1"/>
</dbReference>
<dbReference type="Proteomes" id="UP001153714">
    <property type="component" value="Chromosome 4"/>
</dbReference>
<sequence>MDGLIHAALEAESILNRAKHVNTNSSQFDGGVADHKMTWTHDKMHLAESVDESRMKIQRNSVGSGTSKAEKFDLFKKLHELYNELSRDESSQTTHQGLKTTSYLLEKLLATYNLNTLIINLYPGNKGYSLSLKVNGNMQYLHPPDANTSASQDETLIETPRWPYEEEELLSYIDNEELPVVLLDLLESEHSSLFYSGCIIAQIRDYRQAYPSFLCDTHHVLLKPTNQVIYDQFII</sequence>
<dbReference type="EMBL" id="OU893335">
    <property type="protein sequence ID" value="CAG9792023.1"/>
    <property type="molecule type" value="Genomic_DNA"/>
</dbReference>
<organism evidence="3 4">
    <name type="scientific">Diatraea saccharalis</name>
    <name type="common">sugarcane borer</name>
    <dbReference type="NCBI Taxonomy" id="40085"/>
    <lineage>
        <taxon>Eukaryota</taxon>
        <taxon>Metazoa</taxon>
        <taxon>Ecdysozoa</taxon>
        <taxon>Arthropoda</taxon>
        <taxon>Hexapoda</taxon>
        <taxon>Insecta</taxon>
        <taxon>Pterygota</taxon>
        <taxon>Neoptera</taxon>
        <taxon>Endopterygota</taxon>
        <taxon>Lepidoptera</taxon>
        <taxon>Glossata</taxon>
        <taxon>Ditrysia</taxon>
        <taxon>Pyraloidea</taxon>
        <taxon>Crambidae</taxon>
        <taxon>Crambinae</taxon>
        <taxon>Diatraea</taxon>
    </lineage>
</organism>
<reference evidence="3" key="1">
    <citation type="submission" date="2021-12" db="EMBL/GenBank/DDBJ databases">
        <authorList>
            <person name="King R."/>
        </authorList>
    </citation>
    <scope>NUCLEOTIDE SEQUENCE</scope>
</reference>
<dbReference type="InterPro" id="IPR021950">
    <property type="entry name" value="Spt20"/>
</dbReference>
<keyword evidence="4" id="KW-1185">Reference proteome</keyword>
<proteinExistence type="inferred from homology"/>
<dbReference type="GO" id="GO:0006357">
    <property type="term" value="P:regulation of transcription by RNA polymerase II"/>
    <property type="evidence" value="ECO:0007669"/>
    <property type="project" value="TreeGrafter"/>
</dbReference>
<dbReference type="Pfam" id="PF12090">
    <property type="entry name" value="Spt20_SEP"/>
    <property type="match status" value="1"/>
</dbReference>
<dbReference type="PANTHER" id="PTHR13526">
    <property type="entry name" value="TRANSCRIPTION FACTOR SPT20 HOMOLOG"/>
    <property type="match status" value="1"/>
</dbReference>
<accession>A0A9N9R928</accession>